<dbReference type="Gene3D" id="2.60.120.590">
    <property type="entry name" value="Alpha-ketoglutarate-dependent dioxygenase AlkB-like"/>
    <property type="match status" value="1"/>
</dbReference>
<evidence type="ECO:0000256" key="9">
    <source>
        <dbReference type="SAM" id="Phobius"/>
    </source>
</evidence>
<keyword evidence="8" id="KW-0175">Coiled coil</keyword>
<keyword evidence="9" id="KW-0472">Membrane</keyword>
<dbReference type="Pfam" id="PF13532">
    <property type="entry name" value="2OG-FeII_Oxy_2"/>
    <property type="match status" value="1"/>
</dbReference>
<evidence type="ECO:0000313" key="12">
    <source>
        <dbReference type="Proteomes" id="UP000075809"/>
    </source>
</evidence>
<name>A0A151X6I1_9HYME</name>
<dbReference type="PROSITE" id="PS51471">
    <property type="entry name" value="FE2OG_OXY"/>
    <property type="match status" value="1"/>
</dbReference>
<keyword evidence="4" id="KW-0375">Hydrogen ion transport</keyword>
<evidence type="ECO:0000256" key="7">
    <source>
        <dbReference type="ARBA" id="ARBA00046957"/>
    </source>
</evidence>
<sequence>MFRDSFKYYKSRNPAPDFGDVIDLESPDCIGVRKIEAHVTGEQTENNCGLKSVKKWSICELLDIPGLIFIQNPFTPNGQRYWITKCLKDYSKEPYKLNINAHNVLNNETWWDICFQTEKAKTLLPKLRWATLGYHHNWDTKLYSENSRSGMPTELSGLTSILAKALGFSDFKAEAAIVNYYRMNSTLAGHTDHSEMNITAPLFSISFGQTAIFLIGGLKQEDPANAIFLRSGDVVVMSKSSRLRYHGVPRILAASEAPWDDNYEDNCERPAYNLDDWYKARTYIAEARINMNYFINIIYLLYTVHIIKVCIFRAQMLMKSRLQGAQKGHGLLKKKADALQMRFRMILGKIIETKTLMGEVMKEAAFSLAEAKFATGDFNQVVLQNVTKAQIKIRSKKDNVAGVNLPIFESYQDGTDTYELAGLARGGQQLAKLKKNYQRAVKLLVELASLQTSFVTLDEVIKITNRRVNAIEHVIIPRIERTLAYIISELDELEREEFYRLKKIQDKKKIAKAKVEAERAQLIAAGHNLDATNLLDESDDDVLF</sequence>
<keyword evidence="12" id="KW-1185">Reference proteome</keyword>
<dbReference type="InterPro" id="IPR027450">
    <property type="entry name" value="AlkB-like"/>
</dbReference>
<evidence type="ECO:0000256" key="8">
    <source>
        <dbReference type="SAM" id="Coils"/>
    </source>
</evidence>
<comment type="cofactor">
    <cofactor evidence="1">
        <name>Fe(2+)</name>
        <dbReference type="ChEBI" id="CHEBI:29033"/>
    </cofactor>
</comment>
<dbReference type="Proteomes" id="UP000075809">
    <property type="component" value="Unassembled WGS sequence"/>
</dbReference>
<evidence type="ECO:0000259" key="10">
    <source>
        <dbReference type="PROSITE" id="PS51471"/>
    </source>
</evidence>
<dbReference type="Gene3D" id="1.10.287.3240">
    <property type="match status" value="1"/>
</dbReference>
<protein>
    <submittedName>
        <fullName evidence="11">V-type proton ATPase subunit D 1</fullName>
    </submittedName>
</protein>
<evidence type="ECO:0000256" key="2">
    <source>
        <dbReference type="ARBA" id="ARBA00005850"/>
    </source>
</evidence>
<dbReference type="AlphaFoldDB" id="A0A151X6I1"/>
<evidence type="ECO:0000256" key="4">
    <source>
        <dbReference type="ARBA" id="ARBA00022781"/>
    </source>
</evidence>
<accession>A0A151X6I1</accession>
<dbReference type="FunFam" id="1.10.287.3240:FF:000001">
    <property type="entry name" value="V-type proton ATPase subunit D"/>
    <property type="match status" value="1"/>
</dbReference>
<keyword evidence="9" id="KW-0812">Transmembrane</keyword>
<feature type="coiled-coil region" evidence="8">
    <location>
        <begin position="476"/>
        <end position="521"/>
    </location>
</feature>
<evidence type="ECO:0000256" key="5">
    <source>
        <dbReference type="ARBA" id="ARBA00023065"/>
    </source>
</evidence>
<keyword evidence="3" id="KW-0813">Transport</keyword>
<dbReference type="InterPro" id="IPR005123">
    <property type="entry name" value="Oxoglu/Fe-dep_dioxygenase_dom"/>
</dbReference>
<evidence type="ECO:0000256" key="3">
    <source>
        <dbReference type="ARBA" id="ARBA00022448"/>
    </source>
</evidence>
<evidence type="ECO:0000256" key="6">
    <source>
        <dbReference type="ARBA" id="ARBA00045737"/>
    </source>
</evidence>
<organism evidence="11 12">
    <name type="scientific">Mycetomoellerius zeteki</name>
    <dbReference type="NCBI Taxonomy" id="64791"/>
    <lineage>
        <taxon>Eukaryota</taxon>
        <taxon>Metazoa</taxon>
        <taxon>Ecdysozoa</taxon>
        <taxon>Arthropoda</taxon>
        <taxon>Hexapoda</taxon>
        <taxon>Insecta</taxon>
        <taxon>Pterygota</taxon>
        <taxon>Neoptera</taxon>
        <taxon>Endopterygota</taxon>
        <taxon>Hymenoptera</taxon>
        <taxon>Apocrita</taxon>
        <taxon>Aculeata</taxon>
        <taxon>Formicoidea</taxon>
        <taxon>Formicidae</taxon>
        <taxon>Myrmicinae</taxon>
        <taxon>Mycetomoellerius</taxon>
    </lineage>
</organism>
<gene>
    <name evidence="11" type="ORF">ALC60_05067</name>
</gene>
<dbReference type="NCBIfam" id="TIGR00309">
    <property type="entry name" value="V_ATPase_subD"/>
    <property type="match status" value="1"/>
</dbReference>
<reference evidence="11 12" key="1">
    <citation type="submission" date="2015-09" db="EMBL/GenBank/DDBJ databases">
        <title>Trachymyrmex zeteki WGS genome.</title>
        <authorList>
            <person name="Nygaard S."/>
            <person name="Hu H."/>
            <person name="Boomsma J."/>
            <person name="Zhang G."/>
        </authorList>
    </citation>
    <scope>NUCLEOTIDE SEQUENCE [LARGE SCALE GENOMIC DNA]</scope>
    <source>
        <strain evidence="11">Tzet28-1</strain>
        <tissue evidence="11">Whole body</tissue>
    </source>
</reference>
<evidence type="ECO:0000256" key="1">
    <source>
        <dbReference type="ARBA" id="ARBA00001954"/>
    </source>
</evidence>
<dbReference type="EMBL" id="KQ982480">
    <property type="protein sequence ID" value="KYQ56003.1"/>
    <property type="molecule type" value="Genomic_DNA"/>
</dbReference>
<dbReference type="Pfam" id="PF01813">
    <property type="entry name" value="ATP-synt_D"/>
    <property type="match status" value="1"/>
</dbReference>
<dbReference type="SUPFAM" id="SSF51197">
    <property type="entry name" value="Clavaminate synthase-like"/>
    <property type="match status" value="1"/>
</dbReference>
<comment type="function">
    <text evidence="6">Subunit of the V1 complex of vacuolar(H+)-ATPase (V-ATPase), a multisubunit enzyme composed of a peripheral complex (V1) that hydrolyzes ATP and a membrane integral complex (V0) that translocates protons. V-ATPase is responsible for acidifying and maintaining the pH of intracellular compartments and in some cell types, is targeted to the plasma membrane, where it is responsible for acidifying the extracellular environment.</text>
</comment>
<comment type="subunit">
    <text evidence="7">V-ATPase is a heteromultimeric enzyme made up of two complexes: the ATP-hydrolytic V1 complex and the proton translocation V0 complex. The V1 complex consists of three catalytic AB heterodimers that form a heterohexamer, three peripheral stalks each consisting of EG heterodimers, one central rotor including subunits D and F, and the regulatory subunits C and H. The proton translocation complex V0 consists of the proton transport subunit a, a ring of proteolipid subunits c9c'', rotary subunit d, subunits e and f, and the accessory subunits VhaAC45 and ATP6AP2.</text>
</comment>
<comment type="similarity">
    <text evidence="2">Belongs to the V-ATPase D subunit family.</text>
</comment>
<dbReference type="GO" id="GO:0046961">
    <property type="term" value="F:proton-transporting ATPase activity, rotational mechanism"/>
    <property type="evidence" value="ECO:0007669"/>
    <property type="project" value="InterPro"/>
</dbReference>
<dbReference type="InterPro" id="IPR037151">
    <property type="entry name" value="AlkB-like_sf"/>
</dbReference>
<proteinExistence type="inferred from homology"/>
<dbReference type="PANTHER" id="PTHR11671">
    <property type="entry name" value="V-TYPE ATP SYNTHASE SUBUNIT D"/>
    <property type="match status" value="1"/>
</dbReference>
<dbReference type="InterPro" id="IPR002699">
    <property type="entry name" value="V_ATPase_D"/>
</dbReference>
<feature type="domain" description="Fe2OG dioxygenase" evidence="10">
    <location>
        <begin position="172"/>
        <end position="297"/>
    </location>
</feature>
<evidence type="ECO:0000313" key="11">
    <source>
        <dbReference type="EMBL" id="KYQ56003.1"/>
    </source>
</evidence>
<keyword evidence="5" id="KW-0406">Ion transport</keyword>
<dbReference type="STRING" id="64791.A0A151X6I1"/>
<keyword evidence="9" id="KW-1133">Transmembrane helix</keyword>
<feature type="transmembrane region" description="Helical" evidence="9">
    <location>
        <begin position="293"/>
        <end position="312"/>
    </location>
</feature>